<evidence type="ECO:0000313" key="2">
    <source>
        <dbReference type="Proteomes" id="UP000646211"/>
    </source>
</evidence>
<proteinExistence type="predicted"/>
<dbReference type="Pfam" id="PF12987">
    <property type="entry name" value="DUF3871"/>
    <property type="match status" value="1"/>
</dbReference>
<dbReference type="Proteomes" id="UP000646211">
    <property type="component" value="Unassembled WGS sequence"/>
</dbReference>
<gene>
    <name evidence="1" type="ORF">IR213_12070</name>
</gene>
<dbReference type="InterPro" id="IPR024353">
    <property type="entry name" value="DUF3871"/>
</dbReference>
<reference evidence="1" key="1">
    <citation type="submission" date="2020-11" db="EMBL/GenBank/DDBJ databases">
        <title>Genome of Flavobacterium soyangense.</title>
        <authorList>
            <person name="Liu Q."/>
            <person name="Xin Y.-H."/>
        </authorList>
    </citation>
    <scope>NUCLEOTIDE SEQUENCE</scope>
    <source>
        <strain evidence="1">CGMCC 1.13493</strain>
    </source>
</reference>
<dbReference type="EMBL" id="JADHEC010000028">
    <property type="protein sequence ID" value="MBF2709320.1"/>
    <property type="molecule type" value="Genomic_DNA"/>
</dbReference>
<dbReference type="AlphaFoldDB" id="A0A930XV67"/>
<evidence type="ECO:0000313" key="1">
    <source>
        <dbReference type="EMBL" id="MBF2709320.1"/>
    </source>
</evidence>
<keyword evidence="2" id="KW-1185">Reference proteome</keyword>
<dbReference type="RefSeq" id="WP_194312563.1">
    <property type="nucleotide sequence ID" value="NZ_JADHEC010000028.1"/>
</dbReference>
<sequence length="333" mass="38382">MNLVLNNPEHQIIEEAQVIESDRKNFIEANTLQVDLEHLKNECIVPVFSKDNECTISHYEFIKYTEDVIADVLSNSIQLEEQIRVSHIVKGRIPSAIGKPAKDLSEQEKTLYYERMAFVIEIPQISQVINGNRLNLSIGGVRAYNQENLYGKKSIEKFKVFIGFQNTVCLNLCISTDGLAESIRISSIGELKSKILELINGYDRKKHLENLQELSIYSINQDQFAFLIGKLKMYQYLSKEERKDLFPLSITDSQITSIVKDYYSDEFFCSIDGTINLWKLYNLFTEANKTSYIDNHLERNVSAYEFIKDLAKCLKSGEPNWFVYNLTMANSAF</sequence>
<accession>A0A930XV67</accession>
<organism evidence="1 2">
    <name type="scientific">Flavobacterium soyangense</name>
    <dbReference type="NCBI Taxonomy" id="2023265"/>
    <lineage>
        <taxon>Bacteria</taxon>
        <taxon>Pseudomonadati</taxon>
        <taxon>Bacteroidota</taxon>
        <taxon>Flavobacteriia</taxon>
        <taxon>Flavobacteriales</taxon>
        <taxon>Flavobacteriaceae</taxon>
        <taxon>Flavobacterium</taxon>
    </lineage>
</organism>
<name>A0A930XV67_9FLAO</name>
<comment type="caution">
    <text evidence="1">The sequence shown here is derived from an EMBL/GenBank/DDBJ whole genome shotgun (WGS) entry which is preliminary data.</text>
</comment>
<protein>
    <submittedName>
        <fullName evidence="1">DUF3871 family protein</fullName>
    </submittedName>
</protein>